<dbReference type="InterPro" id="IPR002646">
    <property type="entry name" value="PolA_pol_head_dom"/>
</dbReference>
<dbReference type="PROSITE" id="PS51462">
    <property type="entry name" value="NUDIX"/>
    <property type="match status" value="1"/>
</dbReference>
<dbReference type="InterPro" id="IPR043519">
    <property type="entry name" value="NT_sf"/>
</dbReference>
<evidence type="ECO:0000256" key="1">
    <source>
        <dbReference type="ARBA" id="ARBA00001946"/>
    </source>
</evidence>
<dbReference type="RefSeq" id="WP_082669468.1">
    <property type="nucleotide sequence ID" value="NZ_CABKVM010000011.1"/>
</dbReference>
<evidence type="ECO:0000256" key="3">
    <source>
        <dbReference type="ARBA" id="ARBA00022694"/>
    </source>
</evidence>
<dbReference type="AlphaFoldDB" id="A0A4R1QLH1"/>
<keyword evidence="8 11" id="KW-0460">Magnesium</keyword>
<feature type="binding site" evidence="10">
    <location>
        <begin position="32"/>
        <end position="35"/>
    </location>
    <ligand>
        <name>8-oxo-dGTP</name>
        <dbReference type="ChEBI" id="CHEBI:77896"/>
    </ligand>
</feature>
<dbReference type="GO" id="GO:0046872">
    <property type="term" value="F:metal ion binding"/>
    <property type="evidence" value="ECO:0007669"/>
    <property type="project" value="UniProtKB-KW"/>
</dbReference>
<dbReference type="NCBIfam" id="TIGR00586">
    <property type="entry name" value="mutt"/>
    <property type="match status" value="1"/>
</dbReference>
<dbReference type="SUPFAM" id="SSF81891">
    <property type="entry name" value="Poly A polymerase C-terminal region-like"/>
    <property type="match status" value="1"/>
</dbReference>
<dbReference type="CDD" id="cd03425">
    <property type="entry name" value="NUDIX_MutT_NudA_like"/>
    <property type="match status" value="1"/>
</dbReference>
<evidence type="ECO:0000256" key="4">
    <source>
        <dbReference type="ARBA" id="ARBA00022695"/>
    </source>
</evidence>
<evidence type="ECO:0000256" key="11">
    <source>
        <dbReference type="PIRSR" id="PIRSR603561-2"/>
    </source>
</evidence>
<dbReference type="PANTHER" id="PTHR46173:SF1">
    <property type="entry name" value="CCA TRNA NUCLEOTIDYLTRANSFERASE 1, MITOCHONDRIAL"/>
    <property type="match status" value="1"/>
</dbReference>
<dbReference type="PRINTS" id="PR00502">
    <property type="entry name" value="NUDIXFAMILY"/>
</dbReference>
<evidence type="ECO:0000259" key="13">
    <source>
        <dbReference type="PROSITE" id="PS51462"/>
    </source>
</evidence>
<dbReference type="InterPro" id="IPR032810">
    <property type="entry name" value="CCA-adding_enz_C"/>
</dbReference>
<keyword evidence="6" id="KW-0547">Nucleotide-binding</keyword>
<dbReference type="PANTHER" id="PTHR46173">
    <property type="entry name" value="CCA TRNA NUCLEOTIDYLTRANSFERASE 1, MITOCHONDRIAL"/>
    <property type="match status" value="1"/>
</dbReference>
<dbReference type="Gene3D" id="1.10.246.80">
    <property type="match status" value="1"/>
</dbReference>
<organism evidence="14 15">
    <name type="scientific">Allofournierella massiliensis</name>
    <dbReference type="NCBI Taxonomy" id="1650663"/>
    <lineage>
        <taxon>Bacteria</taxon>
        <taxon>Bacillati</taxon>
        <taxon>Bacillota</taxon>
        <taxon>Clostridia</taxon>
        <taxon>Eubacteriales</taxon>
        <taxon>Oscillospiraceae</taxon>
        <taxon>Allofournierella</taxon>
    </lineage>
</organism>
<dbReference type="GO" id="GO:0008413">
    <property type="term" value="F:8-oxo-7,8-dihydroguanosine triphosphate pyrophosphatase activity"/>
    <property type="evidence" value="ECO:0007669"/>
    <property type="project" value="InterPro"/>
</dbReference>
<dbReference type="InterPro" id="IPR020476">
    <property type="entry name" value="Nudix_hydrolase"/>
</dbReference>
<dbReference type="GO" id="GO:0006281">
    <property type="term" value="P:DNA repair"/>
    <property type="evidence" value="ECO:0007669"/>
    <property type="project" value="InterPro"/>
</dbReference>
<evidence type="ECO:0000256" key="8">
    <source>
        <dbReference type="ARBA" id="ARBA00022842"/>
    </source>
</evidence>
<keyword evidence="9 12" id="KW-0694">RNA-binding</keyword>
<comment type="similarity">
    <text evidence="12">Belongs to the tRNA nucleotidyltransferase/poly(A) polymerase family.</text>
</comment>
<dbReference type="InterPro" id="IPR003561">
    <property type="entry name" value="Mutator_MutT"/>
</dbReference>
<keyword evidence="4" id="KW-0548">Nucleotidyltransferase</keyword>
<feature type="binding site" evidence="11">
    <location>
        <position position="55"/>
    </location>
    <ligand>
        <name>Mg(2+)</name>
        <dbReference type="ChEBI" id="CHEBI:18420"/>
    </ligand>
</feature>
<keyword evidence="3" id="KW-0819">tRNA processing</keyword>
<dbReference type="OrthoDB" id="9805698at2"/>
<feature type="binding site" evidence="10">
    <location>
        <position position="21"/>
    </location>
    <ligand>
        <name>8-oxo-dGTP</name>
        <dbReference type="ChEBI" id="CHEBI:77896"/>
    </ligand>
</feature>
<keyword evidence="7" id="KW-0378">Hydrolase</keyword>
<dbReference type="Pfam" id="PF01743">
    <property type="entry name" value="PolyA_pol"/>
    <property type="match status" value="1"/>
</dbReference>
<dbReference type="STRING" id="1650663.GCA_001486665_00178"/>
<gene>
    <name evidence="14" type="ORF">EDD77_12163</name>
</gene>
<name>A0A4R1QLH1_9FIRM</name>
<dbReference type="SUPFAM" id="SSF55811">
    <property type="entry name" value="Nudix"/>
    <property type="match status" value="1"/>
</dbReference>
<evidence type="ECO:0000256" key="7">
    <source>
        <dbReference type="ARBA" id="ARBA00022801"/>
    </source>
</evidence>
<dbReference type="GO" id="GO:0000166">
    <property type="term" value="F:nucleotide binding"/>
    <property type="evidence" value="ECO:0007669"/>
    <property type="project" value="UniProtKB-KW"/>
</dbReference>
<dbReference type="Gene3D" id="3.90.79.10">
    <property type="entry name" value="Nucleoside Triphosphate Pyrophosphohydrolase"/>
    <property type="match status" value="1"/>
</dbReference>
<dbReference type="InterPro" id="IPR015797">
    <property type="entry name" value="NUDIX_hydrolase-like_dom_sf"/>
</dbReference>
<evidence type="ECO:0000256" key="2">
    <source>
        <dbReference type="ARBA" id="ARBA00022679"/>
    </source>
</evidence>
<dbReference type="EMBL" id="SLUM01000021">
    <property type="protein sequence ID" value="TCL54559.1"/>
    <property type="molecule type" value="Genomic_DNA"/>
</dbReference>
<feature type="domain" description="Nudix hydrolase" evidence="13">
    <location>
        <begin position="1"/>
        <end position="126"/>
    </location>
</feature>
<evidence type="ECO:0000313" key="14">
    <source>
        <dbReference type="EMBL" id="TCL54559.1"/>
    </source>
</evidence>
<dbReference type="NCBIfam" id="NF009814">
    <property type="entry name" value="PRK13299.1"/>
    <property type="match status" value="1"/>
</dbReference>
<protein>
    <submittedName>
        <fullName evidence="14">tRNA nucleotidyltransferase (CCA-adding enzyme)</fullName>
    </submittedName>
</protein>
<dbReference type="InterPro" id="IPR000086">
    <property type="entry name" value="NUDIX_hydrolase_dom"/>
</dbReference>
<dbReference type="CDD" id="cd05398">
    <property type="entry name" value="NT_ClassII-CCAase"/>
    <property type="match status" value="1"/>
</dbReference>
<comment type="caution">
    <text evidence="14">The sequence shown here is derived from an EMBL/GenBank/DDBJ whole genome shotgun (WGS) entry which is preliminary data.</text>
</comment>
<dbReference type="Pfam" id="PF13735">
    <property type="entry name" value="tRNA_NucTran2_2"/>
    <property type="match status" value="1"/>
</dbReference>
<evidence type="ECO:0000256" key="5">
    <source>
        <dbReference type="ARBA" id="ARBA00022723"/>
    </source>
</evidence>
<dbReference type="InterPro" id="IPR050264">
    <property type="entry name" value="Bact_CCA-adding_enz_type3_sf"/>
</dbReference>
<evidence type="ECO:0000256" key="9">
    <source>
        <dbReference type="ARBA" id="ARBA00022884"/>
    </source>
</evidence>
<sequence length="571" mass="63544">MIHVAAVILTDEAGKILICKRGEGGSCAFLWEFPGGKLEEGESPEQAAVRECREELGLDITLGPAYASLDYSYPDKDIHFTFFNGRVTGGEMEVRVHEEARWVAPAEMKDYNFCPADVALVERLAWERQIELPVMPPMAAKLIGALNEQGFEAWAVGGCVRDSLLGKDPKDWDLCTSARPDQVKECFAGTYKVLETGIRHGTVTVLAGNETYEITTYRAEGDYEDHRRPEEVTFVSSLEEDLARRDFTINAMAMGPDGTVIDPFGGQGDLKSGVLRCVGDPAQRFGEDALRILRLLRFASVLDFAVEPETMAAANSKKQMLRWVSGERMAREMTRLLCGKAAHRVAAENGDILAYVMPEIEPALTFTQKRGGEEQNLWQHAADTLAYAPDIPEVRWAMLLRDIGKPWCRETLKEGDSTFEGHAEVSAQLADCILRRLKVDRNSRETVCQLIRFHGIRPATGEVSVRRWLQLLGPRQVNSLVHIWWADVSSHHAKGENLKAFEKTLSDTIKNAGCYATDQLAITGGNLLTAGLAKPGPSMSNMLDWLLHEVVEGRVENTREALLAKAREWQE</sequence>
<keyword evidence="2 12" id="KW-0808">Transferase</keyword>
<accession>A0A4R1QLH1</accession>
<dbReference type="Gene3D" id="3.30.460.10">
    <property type="entry name" value="Beta Polymerase, domain 2"/>
    <property type="match status" value="1"/>
</dbReference>
<evidence type="ECO:0000256" key="12">
    <source>
        <dbReference type="RuleBase" id="RU003953"/>
    </source>
</evidence>
<dbReference type="Pfam" id="PF00293">
    <property type="entry name" value="NUDIX"/>
    <property type="match status" value="1"/>
</dbReference>
<comment type="cofactor">
    <cofactor evidence="1 11">
        <name>Mg(2+)</name>
        <dbReference type="ChEBI" id="CHEBI:18420"/>
    </cofactor>
</comment>
<dbReference type="SUPFAM" id="SSF81301">
    <property type="entry name" value="Nucleotidyltransferase"/>
    <property type="match status" value="1"/>
</dbReference>
<keyword evidence="5 11" id="KW-0479">Metal-binding</keyword>
<evidence type="ECO:0000313" key="15">
    <source>
        <dbReference type="Proteomes" id="UP000295184"/>
    </source>
</evidence>
<dbReference type="Pfam" id="PF12627">
    <property type="entry name" value="PolyA_pol_RNAbd"/>
    <property type="match status" value="1"/>
</dbReference>
<evidence type="ECO:0000256" key="10">
    <source>
        <dbReference type="PIRSR" id="PIRSR603561-1"/>
    </source>
</evidence>
<dbReference type="Proteomes" id="UP000295184">
    <property type="component" value="Unassembled WGS sequence"/>
</dbReference>
<dbReference type="GO" id="GO:0016779">
    <property type="term" value="F:nucleotidyltransferase activity"/>
    <property type="evidence" value="ECO:0007669"/>
    <property type="project" value="UniProtKB-KW"/>
</dbReference>
<reference evidence="14 15" key="1">
    <citation type="submission" date="2019-03" db="EMBL/GenBank/DDBJ databases">
        <title>Genomic Encyclopedia of Type Strains, Phase IV (KMG-IV): sequencing the most valuable type-strain genomes for metagenomic binning, comparative biology and taxonomic classification.</title>
        <authorList>
            <person name="Goeker M."/>
        </authorList>
    </citation>
    <scope>NUCLEOTIDE SEQUENCE [LARGE SCALE GENOMIC DNA]</scope>
    <source>
        <strain evidence="14 15">DSM 100451</strain>
    </source>
</reference>
<dbReference type="Gene3D" id="1.10.3090.10">
    <property type="entry name" value="cca-adding enzyme, domain 2"/>
    <property type="match status" value="1"/>
</dbReference>
<dbReference type="GO" id="GO:0008033">
    <property type="term" value="P:tRNA processing"/>
    <property type="evidence" value="ECO:0007669"/>
    <property type="project" value="UniProtKB-KW"/>
</dbReference>
<dbReference type="InterPro" id="IPR032828">
    <property type="entry name" value="PolyA_RNA-bd"/>
</dbReference>
<dbReference type="GO" id="GO:0000049">
    <property type="term" value="F:tRNA binding"/>
    <property type="evidence" value="ECO:0007669"/>
    <property type="project" value="TreeGrafter"/>
</dbReference>
<proteinExistence type="inferred from homology"/>
<evidence type="ECO:0000256" key="6">
    <source>
        <dbReference type="ARBA" id="ARBA00022741"/>
    </source>
</evidence>
<feature type="binding site" evidence="11">
    <location>
        <position position="35"/>
    </location>
    <ligand>
        <name>Mg(2+)</name>
        <dbReference type="ChEBI" id="CHEBI:18420"/>
    </ligand>
</feature>